<keyword evidence="2" id="KW-1185">Reference proteome</keyword>
<evidence type="ECO:0000313" key="2">
    <source>
        <dbReference type="Proteomes" id="UP001150830"/>
    </source>
</evidence>
<accession>A0A9X3EGJ9</accession>
<proteinExistence type="predicted"/>
<organism evidence="1 2">
    <name type="scientific">Parathalassolituus penaei</name>
    <dbReference type="NCBI Taxonomy" id="2997323"/>
    <lineage>
        <taxon>Bacteria</taxon>
        <taxon>Pseudomonadati</taxon>
        <taxon>Pseudomonadota</taxon>
        <taxon>Gammaproteobacteria</taxon>
        <taxon>Oceanospirillales</taxon>
        <taxon>Oceanospirillaceae</taxon>
        <taxon>Parathalassolituus</taxon>
    </lineage>
</organism>
<comment type="caution">
    <text evidence="1">The sequence shown here is derived from an EMBL/GenBank/DDBJ whole genome shotgun (WGS) entry which is preliminary data.</text>
</comment>
<dbReference type="RefSeq" id="WP_283175332.1">
    <property type="nucleotide sequence ID" value="NZ_JAPNOA010000059.1"/>
</dbReference>
<dbReference type="AlphaFoldDB" id="A0A9X3EGJ9"/>
<dbReference type="EMBL" id="JAPNOA010000059">
    <property type="protein sequence ID" value="MCY0967124.1"/>
    <property type="molecule type" value="Genomic_DNA"/>
</dbReference>
<reference evidence="1" key="1">
    <citation type="submission" date="2022-11" db="EMBL/GenBank/DDBJ databases">
        <title>Parathalassolutuus dongxingensis gen. nov., sp. nov., a novel member of family Oceanospirillaceae isolated from a coastal shrimp pond in Guangxi, China.</title>
        <authorList>
            <person name="Chen H."/>
        </authorList>
    </citation>
    <scope>NUCLEOTIDE SEQUENCE</scope>
    <source>
        <strain evidence="1">G-43</strain>
    </source>
</reference>
<sequence length="121" mass="13379">MNRILTLIIILFSCSTFAGSLYSFDKNTVLLNALDHIYLRYSDLAKLELKPQSVQPSLDKAGKLVVTVTLSYPANNEFGLLYVCAKVNENGKLVNIQRDVSARNGPANFLMPETPGCWGKP</sequence>
<protein>
    <submittedName>
        <fullName evidence="1">Uncharacterized protein</fullName>
    </submittedName>
</protein>
<dbReference type="Proteomes" id="UP001150830">
    <property type="component" value="Unassembled WGS sequence"/>
</dbReference>
<name>A0A9X3EGJ9_9GAMM</name>
<gene>
    <name evidence="1" type="ORF">OUO13_18245</name>
</gene>
<evidence type="ECO:0000313" key="1">
    <source>
        <dbReference type="EMBL" id="MCY0967124.1"/>
    </source>
</evidence>